<proteinExistence type="predicted"/>
<sequence>MNRAQLQAKLSTLHANAERYDRSAKPAALPFDEQLFFTRSEKLLPYVKELNDNFQQLGHSANSERNDYFAERFVNQLQALERFLASREHTQPSSPTQSLLELRESLAQHREWERKLCELVRNKENLASQNQQHLESANEVVIAQQRLNRCRNAIYQLEETIAQQEGFVRGQQKYQ</sequence>
<accession>A0ABN8DG06</accession>
<evidence type="ECO:0000313" key="1">
    <source>
        <dbReference type="EMBL" id="CAH0526425.1"/>
    </source>
</evidence>
<comment type="caution">
    <text evidence="1">The sequence shown here is derived from an EMBL/GenBank/DDBJ whole genome shotgun (WGS) entry which is preliminary data.</text>
</comment>
<gene>
    <name evidence="1" type="ORF">VHP8226_01799</name>
</gene>
<reference evidence="1" key="1">
    <citation type="submission" date="2021-12" db="EMBL/GenBank/DDBJ databases">
        <authorList>
            <person name="Rodrigo-Torres L."/>
            <person name="Arahal R. D."/>
            <person name="Lucena T."/>
        </authorList>
    </citation>
    <scope>NUCLEOTIDE SEQUENCE</scope>
    <source>
        <strain evidence="1">CECT 8226</strain>
    </source>
</reference>
<protein>
    <recommendedName>
        <fullName evidence="3">Primosomal replication protein N</fullName>
    </recommendedName>
</protein>
<dbReference type="Proteomes" id="UP000838160">
    <property type="component" value="Unassembled WGS sequence"/>
</dbReference>
<dbReference type="Pfam" id="PF07445">
    <property type="entry name" value="PriC"/>
    <property type="match status" value="1"/>
</dbReference>
<name>A0ABN8DG06_9VIBR</name>
<evidence type="ECO:0008006" key="3">
    <source>
        <dbReference type="Google" id="ProtNLM"/>
    </source>
</evidence>
<evidence type="ECO:0000313" key="2">
    <source>
        <dbReference type="Proteomes" id="UP000838160"/>
    </source>
</evidence>
<dbReference type="InterPro" id="IPR010890">
    <property type="entry name" value="PriC"/>
</dbReference>
<dbReference type="EMBL" id="CAKLCM010000002">
    <property type="protein sequence ID" value="CAH0526425.1"/>
    <property type="molecule type" value="Genomic_DNA"/>
</dbReference>
<dbReference type="Gene3D" id="1.20.1270.340">
    <property type="match status" value="1"/>
</dbReference>
<organism evidence="1 2">
    <name type="scientific">Vibrio hippocampi</name>
    <dbReference type="NCBI Taxonomy" id="654686"/>
    <lineage>
        <taxon>Bacteria</taxon>
        <taxon>Pseudomonadati</taxon>
        <taxon>Pseudomonadota</taxon>
        <taxon>Gammaproteobacteria</taxon>
        <taxon>Vibrionales</taxon>
        <taxon>Vibrionaceae</taxon>
        <taxon>Vibrio</taxon>
    </lineage>
</organism>
<dbReference type="InterPro" id="IPR038338">
    <property type="entry name" value="PriC_sf"/>
</dbReference>
<keyword evidence="2" id="KW-1185">Reference proteome</keyword>